<evidence type="ECO:0000313" key="4">
    <source>
        <dbReference type="WBParaSite" id="PSAMB.scaffold360size54655.g4999.t1"/>
    </source>
</evidence>
<evidence type="ECO:0000256" key="2">
    <source>
        <dbReference type="SAM" id="SignalP"/>
    </source>
</evidence>
<sequence>MKTAIIVVVLCAAVALGQVAPSPPKTCPTDVDAARCAAFHACMRTFPKPTPPVQGQQPTAEQKAAKEAIQSGCFTTAGLTAAEQTSMRNSKPKPPGPRPLPAAGQTTQG</sequence>
<protein>
    <submittedName>
        <fullName evidence="4">Uncharacterized protein</fullName>
    </submittedName>
</protein>
<feature type="compositionally biased region" description="Polar residues" evidence="1">
    <location>
        <begin position="80"/>
        <end position="89"/>
    </location>
</feature>
<proteinExistence type="predicted"/>
<keyword evidence="3" id="KW-1185">Reference proteome</keyword>
<evidence type="ECO:0000313" key="3">
    <source>
        <dbReference type="Proteomes" id="UP000887566"/>
    </source>
</evidence>
<evidence type="ECO:0000256" key="1">
    <source>
        <dbReference type="SAM" id="MobiDB-lite"/>
    </source>
</evidence>
<keyword evidence="2" id="KW-0732">Signal</keyword>
<reference evidence="4" key="1">
    <citation type="submission" date="2022-11" db="UniProtKB">
        <authorList>
            <consortium name="WormBaseParasite"/>
        </authorList>
    </citation>
    <scope>IDENTIFICATION</scope>
</reference>
<name>A0A914WCC9_9BILA</name>
<feature type="chain" id="PRO_5037079242" evidence="2">
    <location>
        <begin position="18"/>
        <end position="109"/>
    </location>
</feature>
<feature type="region of interest" description="Disordered" evidence="1">
    <location>
        <begin position="47"/>
        <end position="67"/>
    </location>
</feature>
<organism evidence="3 4">
    <name type="scientific">Plectus sambesii</name>
    <dbReference type="NCBI Taxonomy" id="2011161"/>
    <lineage>
        <taxon>Eukaryota</taxon>
        <taxon>Metazoa</taxon>
        <taxon>Ecdysozoa</taxon>
        <taxon>Nematoda</taxon>
        <taxon>Chromadorea</taxon>
        <taxon>Plectida</taxon>
        <taxon>Plectina</taxon>
        <taxon>Plectoidea</taxon>
        <taxon>Plectidae</taxon>
        <taxon>Plectus</taxon>
    </lineage>
</organism>
<accession>A0A914WCC9</accession>
<dbReference type="AlphaFoldDB" id="A0A914WCC9"/>
<feature type="signal peptide" evidence="2">
    <location>
        <begin position="1"/>
        <end position="17"/>
    </location>
</feature>
<dbReference type="WBParaSite" id="PSAMB.scaffold360size54655.g4999.t1">
    <property type="protein sequence ID" value="PSAMB.scaffold360size54655.g4999.t1"/>
    <property type="gene ID" value="PSAMB.scaffold360size54655.g4999"/>
</dbReference>
<dbReference type="Proteomes" id="UP000887566">
    <property type="component" value="Unplaced"/>
</dbReference>
<feature type="region of interest" description="Disordered" evidence="1">
    <location>
        <begin position="80"/>
        <end position="109"/>
    </location>
</feature>